<evidence type="ECO:0000256" key="1">
    <source>
        <dbReference type="ARBA" id="ARBA00022801"/>
    </source>
</evidence>
<dbReference type="InterPro" id="IPR042301">
    <property type="entry name" value="GH115_sf"/>
</dbReference>
<dbReference type="PANTHER" id="PTHR37842">
    <property type="match status" value="1"/>
</dbReference>
<dbReference type="Proteomes" id="UP001164286">
    <property type="component" value="Unassembled WGS sequence"/>
</dbReference>
<feature type="chain" id="PRO_5041222193" description="Gylcosyl hydrolase 115 C-terminal domain-containing protein" evidence="2">
    <location>
        <begin position="19"/>
        <end position="994"/>
    </location>
</feature>
<comment type="caution">
    <text evidence="4">The sequence shown here is derived from an EMBL/GenBank/DDBJ whole genome shotgun (WGS) entry which is preliminary data.</text>
</comment>
<dbReference type="Gene3D" id="1.20.58.2150">
    <property type="match status" value="1"/>
</dbReference>
<keyword evidence="1" id="KW-0378">Hydrolase</keyword>
<feature type="signal peptide" evidence="2">
    <location>
        <begin position="1"/>
        <end position="18"/>
    </location>
</feature>
<dbReference type="InterPro" id="IPR031924">
    <property type="entry name" value="GH115"/>
</dbReference>
<dbReference type="AlphaFoldDB" id="A0AA38HG10"/>
<dbReference type="Pfam" id="PF15979">
    <property type="entry name" value="Glyco_hydro_115"/>
    <property type="match status" value="1"/>
</dbReference>
<protein>
    <recommendedName>
        <fullName evidence="3">Gylcosyl hydrolase 115 C-terminal domain-containing protein</fullName>
    </recommendedName>
</protein>
<keyword evidence="5" id="KW-1185">Reference proteome</keyword>
<sequence length="994" mass="111362">MKFQPLLSLLTTLTLAFAMQNQLIFDAKAAAGGFTIASSDYAAPLLIRKSEPDALHVAVNTFAEDVERVTGVKPKVYIDTLPKDTKGAIVVSTVGLAGGKGDGAQQAFSAGGDDLAGKWESYRVSVVNGQEYGAEQVLAVTGSDKRGAIYALYTLSEHMGVSPWYWWADVPSQSQSHIAFPSDATYVHGPPAVKYRGLFLNDEQPVLWNWAREHFKMGDKPPFQVGMYERFFELLLRLKANYAWPAMWASMFAADGLEQPGGKLPKEAIPGPNQALADKMGIVMGTSHHEPMSRNQKEWTTWSEGAWNFEKNPEELTEFWRYGAERANGLETVFTVGMRGDGDLPLDGANIELLERITSVQQKLLKDQYGEIKDIPQLWAIYKEVMEYYANGLKVPEEVTALIADDNWGNLVAVLPDDRRKPKAGGIYYHADYVGDPRDYKWINTVPLAKMWEQLNVALSFDMNEIWILNVGDLKFLETPLEFFLSIAYEGRATQRDGMLGWLKGRAERDFGEEHAGEIAEIMALYSIYASRRKAELLDSETYSLVNFNESDRILQDWQDLEVRAAKVHSALGSRQTAFYEMVLVQVQLQTNLNRLYNSAAKSNLYATQGRTAANRFAQDALDCFDRDEELTQEFNKVENGKWNHMLCQTHIGYQYWQMPVRNSMPPTSRISKHQASWANGHLINVRYTVENCLGAWPGDNRHNCPLGYACPDPTLLPMDKYGQPRWVEVGSGGPEDVNFTAKADQDWVKVEPSSGLIKKDGSTDTRVYISIDWSKAKGDAAHVTLESDDKADPMIVTIPLRYLSPPSDFRGAVQGDGYVCLEASHHLNTSSSSHNGTEYRWEEIPYYGRTHSGMSVYPVENYRLPASVRPSIRYDFWSTASEEAELIFHLGPTNNYNLGSRLAFAIQMDEQEVVEIEPIPKAPLGELSADWEDIVAKEMREVKVKVKLGKEGVHTLKVFGVTSGIVLERVMVDLGGIAERGYSYLGPVESVIV</sequence>
<dbReference type="RefSeq" id="XP_052948293.1">
    <property type="nucleotide sequence ID" value="XM_053092204.1"/>
</dbReference>
<dbReference type="InterPro" id="IPR041437">
    <property type="entry name" value="GH115_C"/>
</dbReference>
<dbReference type="GO" id="GO:0016787">
    <property type="term" value="F:hydrolase activity"/>
    <property type="evidence" value="ECO:0007669"/>
    <property type="project" value="UniProtKB-KW"/>
</dbReference>
<dbReference type="Pfam" id="PF17829">
    <property type="entry name" value="GH115_C"/>
    <property type="match status" value="1"/>
</dbReference>
<accession>A0AA38HG10</accession>
<evidence type="ECO:0000313" key="5">
    <source>
        <dbReference type="Proteomes" id="UP001164286"/>
    </source>
</evidence>
<name>A0AA38HG10_9TREE</name>
<dbReference type="InterPro" id="IPR029018">
    <property type="entry name" value="Hex-like_dom2"/>
</dbReference>
<dbReference type="Gene3D" id="3.20.20.520">
    <property type="entry name" value="Glycosyl hydrolase family 115"/>
    <property type="match status" value="1"/>
</dbReference>
<keyword evidence="2" id="KW-0732">Signal</keyword>
<dbReference type="GeneID" id="77731409"/>
<dbReference type="SUPFAM" id="SSF55545">
    <property type="entry name" value="beta-N-acetylhexosaminidase-like domain"/>
    <property type="match status" value="1"/>
</dbReference>
<feature type="domain" description="Gylcosyl hydrolase 115 C-terminal" evidence="3">
    <location>
        <begin position="814"/>
        <end position="990"/>
    </location>
</feature>
<reference evidence="4" key="1">
    <citation type="journal article" date="2022" name="G3 (Bethesda)">
        <title>High quality genome of the basidiomycete yeast Dioszegia hungarica PDD-24b-2 isolated from cloud water.</title>
        <authorList>
            <person name="Jarrige D."/>
            <person name="Haridas S."/>
            <person name="Bleykasten-Grosshans C."/>
            <person name="Joly M."/>
            <person name="Nadalig T."/>
            <person name="Sancelme M."/>
            <person name="Vuilleumier S."/>
            <person name="Grigoriev I.V."/>
            <person name="Amato P."/>
            <person name="Bringel F."/>
        </authorList>
    </citation>
    <scope>NUCLEOTIDE SEQUENCE</scope>
    <source>
        <strain evidence="4">PDD-24b-2</strain>
    </source>
</reference>
<evidence type="ECO:0000259" key="3">
    <source>
        <dbReference type="Pfam" id="PF17829"/>
    </source>
</evidence>
<dbReference type="PANTHER" id="PTHR37842:SF2">
    <property type="entry name" value="GYLCOSYL HYDROLASE 115 C-TERMINAL DOMAIN-CONTAINING PROTEIN"/>
    <property type="match status" value="1"/>
</dbReference>
<organism evidence="4 5">
    <name type="scientific">Dioszegia hungarica</name>
    <dbReference type="NCBI Taxonomy" id="4972"/>
    <lineage>
        <taxon>Eukaryota</taxon>
        <taxon>Fungi</taxon>
        <taxon>Dikarya</taxon>
        <taxon>Basidiomycota</taxon>
        <taxon>Agaricomycotina</taxon>
        <taxon>Tremellomycetes</taxon>
        <taxon>Tremellales</taxon>
        <taxon>Bulleribasidiaceae</taxon>
        <taxon>Dioszegia</taxon>
    </lineage>
</organism>
<dbReference type="Gene3D" id="2.60.120.1620">
    <property type="match status" value="1"/>
</dbReference>
<dbReference type="EMBL" id="JAKWFO010000003">
    <property type="protein sequence ID" value="KAI9638516.1"/>
    <property type="molecule type" value="Genomic_DNA"/>
</dbReference>
<evidence type="ECO:0000256" key="2">
    <source>
        <dbReference type="SAM" id="SignalP"/>
    </source>
</evidence>
<proteinExistence type="predicted"/>
<gene>
    <name evidence="4" type="ORF">MKK02DRAFT_42913</name>
</gene>
<evidence type="ECO:0000313" key="4">
    <source>
        <dbReference type="EMBL" id="KAI9638516.1"/>
    </source>
</evidence>
<dbReference type="Gene3D" id="3.30.379.10">
    <property type="entry name" value="Chitobiase/beta-hexosaminidase domain 2-like"/>
    <property type="match status" value="1"/>
</dbReference>